<dbReference type="Pfam" id="PF03009">
    <property type="entry name" value="GDPD"/>
    <property type="match status" value="1"/>
</dbReference>
<dbReference type="InterPro" id="IPR017946">
    <property type="entry name" value="PLC-like_Pdiesterase_TIM-brl"/>
</dbReference>
<dbReference type="EMBL" id="JABELV010000022">
    <property type="protein sequence ID" value="KAG7563019.1"/>
    <property type="molecule type" value="Genomic_DNA"/>
</dbReference>
<dbReference type="PANTHER" id="PTHR43805">
    <property type="entry name" value="GLYCEROPHOSPHORYL DIESTER PHOSPHODIESTERASE"/>
    <property type="match status" value="1"/>
</dbReference>
<dbReference type="PANTHER" id="PTHR43805:SF1">
    <property type="entry name" value="GP-PDE DOMAIN-CONTAINING PROTEIN"/>
    <property type="match status" value="1"/>
</dbReference>
<gene>
    <name evidence="2" type="ORF">FFLO_01577</name>
</gene>
<evidence type="ECO:0000259" key="1">
    <source>
        <dbReference type="PROSITE" id="PS51704"/>
    </source>
</evidence>
<protein>
    <recommendedName>
        <fullName evidence="1">GP-PDE domain-containing protein</fullName>
    </recommendedName>
</protein>
<dbReference type="Gene3D" id="3.20.20.190">
    <property type="entry name" value="Phosphatidylinositol (PI) phosphodiesterase"/>
    <property type="match status" value="1"/>
</dbReference>
<organism evidence="2 3">
    <name type="scientific">Filobasidium floriforme</name>
    <dbReference type="NCBI Taxonomy" id="5210"/>
    <lineage>
        <taxon>Eukaryota</taxon>
        <taxon>Fungi</taxon>
        <taxon>Dikarya</taxon>
        <taxon>Basidiomycota</taxon>
        <taxon>Agaricomycotina</taxon>
        <taxon>Tremellomycetes</taxon>
        <taxon>Filobasidiales</taxon>
        <taxon>Filobasidiaceae</taxon>
        <taxon>Filobasidium</taxon>
    </lineage>
</organism>
<dbReference type="AlphaFoldDB" id="A0A8K0JPR7"/>
<dbReference type="InterPro" id="IPR030395">
    <property type="entry name" value="GP_PDE_dom"/>
</dbReference>
<name>A0A8K0JPR7_9TREE</name>
<sequence>MPSPAKSGRTLILGHRGASAHLPENTLASYEAAIKEGADGIESDIHKSRDNRLLMFHDPTLDRTTNGTGRIRDQDWAGGMEHVRTKAEPVQPIPLFEELIELLMRPENRHLVLNIDVKIFSVPDEIFPLMHDVISSYPSYETELSPRLILGLWHPLFIAPANRYLPSLTKFHIGLSTHLARKYFWDLDGFSIAMPMLTSQDGQKFLRDCKAAGKGIMTWTVNDGQDMRVARTWGIEWLITDRVGFAVEARKQWEEDPSVLQMGMLEQLRWSWSNWKHYSIPQAMFLRWFEDNLTKNAFKAGPLEASLIKPKEREETEAMMVDLDRAGEAMARS</sequence>
<evidence type="ECO:0000313" key="2">
    <source>
        <dbReference type="EMBL" id="KAG7563019.1"/>
    </source>
</evidence>
<proteinExistence type="predicted"/>
<dbReference type="GO" id="GO:0006629">
    <property type="term" value="P:lipid metabolic process"/>
    <property type="evidence" value="ECO:0007669"/>
    <property type="project" value="InterPro"/>
</dbReference>
<dbReference type="PROSITE" id="PS51704">
    <property type="entry name" value="GP_PDE"/>
    <property type="match status" value="1"/>
</dbReference>
<accession>A0A8K0JPR7</accession>
<reference evidence="2" key="1">
    <citation type="submission" date="2020-04" db="EMBL/GenBank/DDBJ databases">
        <title>Analysis of mating type loci in Filobasidium floriforme.</title>
        <authorList>
            <person name="Nowrousian M."/>
        </authorList>
    </citation>
    <scope>NUCLEOTIDE SEQUENCE</scope>
    <source>
        <strain evidence="2">CBS 6242</strain>
    </source>
</reference>
<dbReference type="Proteomes" id="UP000812966">
    <property type="component" value="Unassembled WGS sequence"/>
</dbReference>
<dbReference type="OrthoDB" id="1058301at2759"/>
<comment type="caution">
    <text evidence="2">The sequence shown here is derived from an EMBL/GenBank/DDBJ whole genome shotgun (WGS) entry which is preliminary data.</text>
</comment>
<dbReference type="SUPFAM" id="SSF51695">
    <property type="entry name" value="PLC-like phosphodiesterases"/>
    <property type="match status" value="1"/>
</dbReference>
<feature type="domain" description="GP-PDE" evidence="1">
    <location>
        <begin position="10"/>
        <end position="250"/>
    </location>
</feature>
<dbReference type="GO" id="GO:0008081">
    <property type="term" value="F:phosphoric diester hydrolase activity"/>
    <property type="evidence" value="ECO:0007669"/>
    <property type="project" value="InterPro"/>
</dbReference>
<keyword evidence="3" id="KW-1185">Reference proteome</keyword>
<evidence type="ECO:0000313" key="3">
    <source>
        <dbReference type="Proteomes" id="UP000812966"/>
    </source>
</evidence>